<dbReference type="InterPro" id="IPR013785">
    <property type="entry name" value="Aldolase_TIM"/>
</dbReference>
<dbReference type="eggNOG" id="COG0274">
    <property type="taxonomic scope" value="Bacteria"/>
</dbReference>
<comment type="subcellular location">
    <subcellularLocation>
        <location evidence="7">Cytoplasm</location>
    </subcellularLocation>
</comment>
<dbReference type="HAMAP" id="MF_00114">
    <property type="entry name" value="DeoC_type1"/>
    <property type="match status" value="1"/>
</dbReference>
<organism evidence="8 9">
    <name type="scientific">Bacillus manliponensis</name>
    <dbReference type="NCBI Taxonomy" id="574376"/>
    <lineage>
        <taxon>Bacteria</taxon>
        <taxon>Bacillati</taxon>
        <taxon>Bacillota</taxon>
        <taxon>Bacilli</taxon>
        <taxon>Bacillales</taxon>
        <taxon>Bacillaceae</taxon>
        <taxon>Bacillus</taxon>
        <taxon>Bacillus cereus group</taxon>
    </lineage>
</organism>
<dbReference type="AlphaFoldDB" id="A0A073JYZ5"/>
<name>A0A073JYZ5_9BACI</name>
<dbReference type="GO" id="GO:0016052">
    <property type="term" value="P:carbohydrate catabolic process"/>
    <property type="evidence" value="ECO:0007669"/>
    <property type="project" value="TreeGrafter"/>
</dbReference>
<protein>
    <recommendedName>
        <fullName evidence="7">Deoxyribose-phosphate aldolase</fullName>
        <shortName evidence="7">DERA</shortName>
        <ecNumber evidence="7">4.1.2.4</ecNumber>
    </recommendedName>
    <alternativeName>
        <fullName evidence="7">2-deoxy-D-ribose 5-phosphate aldolase</fullName>
    </alternativeName>
    <alternativeName>
        <fullName evidence="7">Phosphodeoxyriboaldolase</fullName>
        <shortName evidence="7">Deoxyriboaldolase</shortName>
    </alternativeName>
</protein>
<dbReference type="Gene3D" id="3.20.20.70">
    <property type="entry name" value="Aldolase class I"/>
    <property type="match status" value="1"/>
</dbReference>
<dbReference type="GO" id="GO:0009264">
    <property type="term" value="P:deoxyribonucleotide catabolic process"/>
    <property type="evidence" value="ECO:0007669"/>
    <property type="project" value="UniProtKB-UniRule"/>
</dbReference>
<dbReference type="Pfam" id="PF01791">
    <property type="entry name" value="DeoC"/>
    <property type="match status" value="1"/>
</dbReference>
<feature type="active site" description="Proton donor/acceptor" evidence="7">
    <location>
        <position position="89"/>
    </location>
</feature>
<evidence type="ECO:0000256" key="4">
    <source>
        <dbReference type="ARBA" id="ARBA00023270"/>
    </source>
</evidence>
<keyword evidence="3 7" id="KW-0456">Lyase</keyword>
<proteinExistence type="inferred from homology"/>
<sequence>MNYAKLIDHTLLKQDTKKEAIVTLCEEAKQHDFASVCVNPTWIETAAELLKGTDVKVCTVIGFPLGANTPEVKAFETKDAIEKGATEVDMVINIGALKDKNDELVERDVRAVVEAAKGKALVKIIIETCLLTEEEKVRACELSVKAGVDFVKTSTGFSTGGATVEDVALMRKTVGPEIGVKASGGVRDEQGMDAMVEAGATRIGTSSGVALVSGKTATTDY</sequence>
<evidence type="ECO:0000256" key="5">
    <source>
        <dbReference type="ARBA" id="ARBA00048791"/>
    </source>
</evidence>
<dbReference type="GO" id="GO:0005737">
    <property type="term" value="C:cytoplasm"/>
    <property type="evidence" value="ECO:0007669"/>
    <property type="project" value="UniProtKB-SubCell"/>
</dbReference>
<comment type="pathway">
    <text evidence="7">Carbohydrate degradation; 2-deoxy-D-ribose 1-phosphate degradation; D-glyceraldehyde 3-phosphate and acetaldehyde from 2-deoxy-alpha-D-ribose 1-phosphate: step 2/2.</text>
</comment>
<dbReference type="Proteomes" id="UP000027822">
    <property type="component" value="Unassembled WGS sequence"/>
</dbReference>
<dbReference type="EC" id="4.1.2.4" evidence="7"/>
<dbReference type="InterPro" id="IPR011343">
    <property type="entry name" value="DeoC"/>
</dbReference>
<keyword evidence="4 7" id="KW-0704">Schiff base</keyword>
<dbReference type="InterPro" id="IPR028581">
    <property type="entry name" value="DeoC_typeI"/>
</dbReference>
<evidence type="ECO:0000256" key="3">
    <source>
        <dbReference type="ARBA" id="ARBA00023239"/>
    </source>
</evidence>
<feature type="active site" description="Schiff-base intermediate with acetaldehyde" evidence="7">
    <location>
        <position position="152"/>
    </location>
</feature>
<evidence type="ECO:0000256" key="6">
    <source>
        <dbReference type="ARBA" id="ARBA00056337"/>
    </source>
</evidence>
<dbReference type="PANTHER" id="PTHR10889">
    <property type="entry name" value="DEOXYRIBOSE-PHOSPHATE ALDOLASE"/>
    <property type="match status" value="1"/>
</dbReference>
<feature type="active site" description="Proton donor/acceptor" evidence="7">
    <location>
        <position position="181"/>
    </location>
</feature>
<dbReference type="PIRSF" id="PIRSF001357">
    <property type="entry name" value="DeoC"/>
    <property type="match status" value="1"/>
</dbReference>
<comment type="similarity">
    <text evidence="1 7">Belongs to the DeoC/FbaB aldolase family. DeoC type 1 subfamily.</text>
</comment>
<dbReference type="GO" id="GO:0006018">
    <property type="term" value="P:2-deoxyribose 1-phosphate catabolic process"/>
    <property type="evidence" value="ECO:0007669"/>
    <property type="project" value="UniProtKB-UniRule"/>
</dbReference>
<dbReference type="OrthoDB" id="9778711at2"/>
<dbReference type="PANTHER" id="PTHR10889:SF1">
    <property type="entry name" value="DEOXYRIBOSE-PHOSPHATE ALDOLASE"/>
    <property type="match status" value="1"/>
</dbReference>
<evidence type="ECO:0000313" key="8">
    <source>
        <dbReference type="EMBL" id="KEK19486.1"/>
    </source>
</evidence>
<dbReference type="InterPro" id="IPR002915">
    <property type="entry name" value="DeoC/FbaB/LacD_aldolase"/>
</dbReference>
<reference evidence="8 9" key="1">
    <citation type="submission" date="2014-06" db="EMBL/GenBank/DDBJ databases">
        <title>Draft genome sequence of Bacillus manliponensis JCM 15802 (MCCC 1A00708).</title>
        <authorList>
            <person name="Lai Q."/>
            <person name="Liu Y."/>
            <person name="Shao Z."/>
        </authorList>
    </citation>
    <scope>NUCLEOTIDE SEQUENCE [LARGE SCALE GENOMIC DNA]</scope>
    <source>
        <strain evidence="8 9">JCM 15802</strain>
    </source>
</reference>
<comment type="caution">
    <text evidence="8">The sequence shown here is derived from an EMBL/GenBank/DDBJ whole genome shotgun (WGS) entry which is preliminary data.</text>
</comment>
<keyword evidence="9" id="KW-1185">Reference proteome</keyword>
<dbReference type="UniPathway" id="UPA00002">
    <property type="reaction ID" value="UER00468"/>
</dbReference>
<evidence type="ECO:0000256" key="2">
    <source>
        <dbReference type="ARBA" id="ARBA00022490"/>
    </source>
</evidence>
<keyword evidence="2 7" id="KW-0963">Cytoplasm</keyword>
<dbReference type="FunFam" id="3.20.20.70:FF:000044">
    <property type="entry name" value="Deoxyribose-phosphate aldolase"/>
    <property type="match status" value="1"/>
</dbReference>
<dbReference type="NCBIfam" id="TIGR00126">
    <property type="entry name" value="deoC"/>
    <property type="match status" value="1"/>
</dbReference>
<dbReference type="EMBL" id="JOTN01000007">
    <property type="protein sequence ID" value="KEK19486.1"/>
    <property type="molecule type" value="Genomic_DNA"/>
</dbReference>
<evidence type="ECO:0000256" key="7">
    <source>
        <dbReference type="HAMAP-Rule" id="MF_00114"/>
    </source>
</evidence>
<evidence type="ECO:0000256" key="1">
    <source>
        <dbReference type="ARBA" id="ARBA00010936"/>
    </source>
</evidence>
<dbReference type="SMART" id="SM01133">
    <property type="entry name" value="DeoC"/>
    <property type="match status" value="1"/>
</dbReference>
<dbReference type="GO" id="GO:0004139">
    <property type="term" value="F:deoxyribose-phosphate aldolase activity"/>
    <property type="evidence" value="ECO:0007669"/>
    <property type="project" value="UniProtKB-UniRule"/>
</dbReference>
<dbReference type="SUPFAM" id="SSF51569">
    <property type="entry name" value="Aldolase"/>
    <property type="match status" value="1"/>
</dbReference>
<dbReference type="CDD" id="cd00959">
    <property type="entry name" value="DeoC"/>
    <property type="match status" value="1"/>
</dbReference>
<dbReference type="STRING" id="574376.BAMA_22085"/>
<comment type="function">
    <text evidence="6 7">Catalyzes a reversible aldol reaction between acetaldehyde and D-glyceraldehyde 3-phosphate to generate 2-deoxy-D-ribose 5-phosphate.</text>
</comment>
<gene>
    <name evidence="7" type="primary">deoC</name>
    <name evidence="8" type="ORF">BAMA_22085</name>
</gene>
<comment type="catalytic activity">
    <reaction evidence="5 7">
        <text>2-deoxy-D-ribose 5-phosphate = D-glyceraldehyde 3-phosphate + acetaldehyde</text>
        <dbReference type="Rhea" id="RHEA:12821"/>
        <dbReference type="ChEBI" id="CHEBI:15343"/>
        <dbReference type="ChEBI" id="CHEBI:59776"/>
        <dbReference type="ChEBI" id="CHEBI:62877"/>
        <dbReference type="EC" id="4.1.2.4"/>
    </reaction>
</comment>
<dbReference type="RefSeq" id="WP_034638801.1">
    <property type="nucleotide sequence ID" value="NZ_CBCSJC010000005.1"/>
</dbReference>
<accession>A0A073JYZ5</accession>
<evidence type="ECO:0000313" key="9">
    <source>
        <dbReference type="Proteomes" id="UP000027822"/>
    </source>
</evidence>